<evidence type="ECO:0000313" key="1">
    <source>
        <dbReference type="EMBL" id="QDT29621.1"/>
    </source>
</evidence>
<sequence length="398" mass="44752">MVKPVSVLSGRLIFVSLLVICTLGLKNLAAADSPPDDGPFQLTFEADEKDPRLCRVVVTAADKRFWVTLQHADEERFQQVLSLKRESKSAQKLPPMLGHYELKDRRLVFKPAFPLVRGGRYQATFTPGALNLPTKLHGQLLQRTYAIPLPDAKPPRVVSIYPSGKQLPANHLKFYIQFSEPMQQGDIFPNFSLYNKTQKQLVPRPFRHTELWSPDGKQLTLWFHPGRQKTGVNLNVELGAILNAGQEYELRINPKWPALSGHPLGKEIKKSFSAVAMDERQPEPETWKLKTPDSGTRNALVCELGETLDYALLHSQLRVQTLEGKPVPGKIELAAHESVWKFLPEKPWQPGRYQLVIGTVLEDLAGNSLQQPFAVDLTKQQTASNTVGEFVTLGFEIK</sequence>
<organism evidence="1 2">
    <name type="scientific">Gimesia panareensis</name>
    <dbReference type="NCBI Taxonomy" id="2527978"/>
    <lineage>
        <taxon>Bacteria</taxon>
        <taxon>Pseudomonadati</taxon>
        <taxon>Planctomycetota</taxon>
        <taxon>Planctomycetia</taxon>
        <taxon>Planctomycetales</taxon>
        <taxon>Planctomycetaceae</taxon>
        <taxon>Gimesia</taxon>
    </lineage>
</organism>
<dbReference type="Proteomes" id="UP000315647">
    <property type="component" value="Chromosome"/>
</dbReference>
<protein>
    <recommendedName>
        <fullName evidence="3">SbsA Ig-like domain-containing protein</fullName>
    </recommendedName>
</protein>
<reference evidence="1 2" key="1">
    <citation type="submission" date="2019-03" db="EMBL/GenBank/DDBJ databases">
        <title>Deep-cultivation of Planctomycetes and their phenomic and genomic characterization uncovers novel biology.</title>
        <authorList>
            <person name="Wiegand S."/>
            <person name="Jogler M."/>
            <person name="Boedeker C."/>
            <person name="Pinto D."/>
            <person name="Vollmers J."/>
            <person name="Rivas-Marin E."/>
            <person name="Kohn T."/>
            <person name="Peeters S.H."/>
            <person name="Heuer A."/>
            <person name="Rast P."/>
            <person name="Oberbeckmann S."/>
            <person name="Bunk B."/>
            <person name="Jeske O."/>
            <person name="Meyerdierks A."/>
            <person name="Storesund J.E."/>
            <person name="Kallscheuer N."/>
            <person name="Luecker S."/>
            <person name="Lage O.M."/>
            <person name="Pohl T."/>
            <person name="Merkel B.J."/>
            <person name="Hornburger P."/>
            <person name="Mueller R.-W."/>
            <person name="Bruemmer F."/>
            <person name="Labrenz M."/>
            <person name="Spormann A.M."/>
            <person name="Op den Camp H."/>
            <person name="Overmann J."/>
            <person name="Amann R."/>
            <person name="Jetten M.S.M."/>
            <person name="Mascher T."/>
            <person name="Medema M.H."/>
            <person name="Devos D.P."/>
            <person name="Kaster A.-K."/>
            <person name="Ovreas L."/>
            <person name="Rohde M."/>
            <person name="Galperin M.Y."/>
            <person name="Jogler C."/>
        </authorList>
    </citation>
    <scope>NUCLEOTIDE SEQUENCE [LARGE SCALE GENOMIC DNA]</scope>
    <source>
        <strain evidence="1 2">Enr10</strain>
    </source>
</reference>
<evidence type="ECO:0008006" key="3">
    <source>
        <dbReference type="Google" id="ProtNLM"/>
    </source>
</evidence>
<keyword evidence="2" id="KW-1185">Reference proteome</keyword>
<name>A0A517QDC2_9PLAN</name>
<evidence type="ECO:0000313" key="2">
    <source>
        <dbReference type="Proteomes" id="UP000315647"/>
    </source>
</evidence>
<dbReference type="EMBL" id="CP037421">
    <property type="protein sequence ID" value="QDT29621.1"/>
    <property type="molecule type" value="Genomic_DNA"/>
</dbReference>
<gene>
    <name evidence="1" type="ORF">Enr10x_49760</name>
</gene>
<dbReference type="RefSeq" id="WP_145451612.1">
    <property type="nucleotide sequence ID" value="NZ_CP037421.1"/>
</dbReference>
<accession>A0A517QDC2</accession>
<dbReference type="AlphaFoldDB" id="A0A517QDC2"/>
<proteinExistence type="predicted"/>